<comment type="similarity">
    <text evidence="7">Belongs to the drug/metabolite transporter (DMT) superfamily. Small multidrug resistance (SMR) (TC 2.A.7.1) family.</text>
</comment>
<keyword evidence="9" id="KW-1185">Reference proteome</keyword>
<dbReference type="InterPro" id="IPR000390">
    <property type="entry name" value="Small_drug/metabolite_transptr"/>
</dbReference>
<organism evidence="8 9">
    <name type="scientific">Paenibacillus baekrokdamisoli</name>
    <dbReference type="NCBI Taxonomy" id="1712516"/>
    <lineage>
        <taxon>Bacteria</taxon>
        <taxon>Bacillati</taxon>
        <taxon>Bacillota</taxon>
        <taxon>Bacilli</taxon>
        <taxon>Bacillales</taxon>
        <taxon>Paenibacillaceae</taxon>
        <taxon>Paenibacillus</taxon>
    </lineage>
</organism>
<dbReference type="KEGG" id="pbk:Back11_58740"/>
<dbReference type="Proteomes" id="UP000275368">
    <property type="component" value="Chromosome"/>
</dbReference>
<evidence type="ECO:0000256" key="2">
    <source>
        <dbReference type="ARBA" id="ARBA00022448"/>
    </source>
</evidence>
<dbReference type="Gene3D" id="1.10.3730.20">
    <property type="match status" value="1"/>
</dbReference>
<evidence type="ECO:0000256" key="1">
    <source>
        <dbReference type="ARBA" id="ARBA00004651"/>
    </source>
</evidence>
<evidence type="ECO:0000313" key="9">
    <source>
        <dbReference type="Proteomes" id="UP000275368"/>
    </source>
</evidence>
<dbReference type="AlphaFoldDB" id="A0A3G9JNB3"/>
<dbReference type="Pfam" id="PF00893">
    <property type="entry name" value="Multi_Drug_Res"/>
    <property type="match status" value="1"/>
</dbReference>
<dbReference type="InterPro" id="IPR037185">
    <property type="entry name" value="EmrE-like"/>
</dbReference>
<evidence type="ECO:0000256" key="7">
    <source>
        <dbReference type="RuleBase" id="RU003942"/>
    </source>
</evidence>
<evidence type="ECO:0000313" key="8">
    <source>
        <dbReference type="EMBL" id="BBH24529.1"/>
    </source>
</evidence>
<dbReference type="RefSeq" id="WP_125664803.1">
    <property type="nucleotide sequence ID" value="NZ_AP019308.1"/>
</dbReference>
<dbReference type="SUPFAM" id="SSF103481">
    <property type="entry name" value="Multidrug resistance efflux transporter EmrE"/>
    <property type="match status" value="1"/>
</dbReference>
<dbReference type="InterPro" id="IPR045324">
    <property type="entry name" value="Small_multidrug_res"/>
</dbReference>
<dbReference type="GO" id="GO:0022857">
    <property type="term" value="F:transmembrane transporter activity"/>
    <property type="evidence" value="ECO:0007669"/>
    <property type="project" value="InterPro"/>
</dbReference>
<comment type="subcellular location">
    <subcellularLocation>
        <location evidence="1 7">Cell membrane</location>
        <topology evidence="1 7">Multi-pass membrane protein</topology>
    </subcellularLocation>
</comment>
<evidence type="ECO:0000256" key="6">
    <source>
        <dbReference type="ARBA" id="ARBA00023136"/>
    </source>
</evidence>
<reference evidence="8 9" key="1">
    <citation type="submission" date="2018-11" db="EMBL/GenBank/DDBJ databases">
        <title>Complete genome sequence of Paenibacillus baekrokdamisoli strain KCTC 33723.</title>
        <authorList>
            <person name="Kang S.W."/>
            <person name="Lee K.C."/>
            <person name="Kim K.K."/>
            <person name="Kim J.S."/>
            <person name="Kim D.S."/>
            <person name="Ko S.H."/>
            <person name="Yang S.H."/>
            <person name="Lee J.S."/>
        </authorList>
    </citation>
    <scope>NUCLEOTIDE SEQUENCE [LARGE SCALE GENOMIC DNA]</scope>
    <source>
        <strain evidence="8 9">KCTC 33723</strain>
    </source>
</reference>
<evidence type="ECO:0000256" key="5">
    <source>
        <dbReference type="ARBA" id="ARBA00022989"/>
    </source>
</evidence>
<dbReference type="PANTHER" id="PTHR30561:SF7">
    <property type="entry name" value="GUANIDINIUM EFFLUX SYSTEM SUBUNIT GDNC-RELATED"/>
    <property type="match status" value="1"/>
</dbReference>
<keyword evidence="4 7" id="KW-0812">Transmembrane</keyword>
<proteinExistence type="inferred from homology"/>
<dbReference type="FunFam" id="1.10.3730.20:FF:000001">
    <property type="entry name" value="Quaternary ammonium compound resistance transporter SugE"/>
    <property type="match status" value="1"/>
</dbReference>
<keyword evidence="5" id="KW-1133">Transmembrane helix</keyword>
<protein>
    <submittedName>
        <fullName evidence="8">Multidrug resistance protein YkkC</fullName>
    </submittedName>
</protein>
<evidence type="ECO:0000256" key="3">
    <source>
        <dbReference type="ARBA" id="ARBA00022475"/>
    </source>
</evidence>
<keyword evidence="6" id="KW-0472">Membrane</keyword>
<dbReference type="OrthoDB" id="2168659at2"/>
<dbReference type="EMBL" id="AP019308">
    <property type="protein sequence ID" value="BBH24529.1"/>
    <property type="molecule type" value="Genomic_DNA"/>
</dbReference>
<accession>A0A3G9JNB3</accession>
<evidence type="ECO:0000256" key="4">
    <source>
        <dbReference type="ARBA" id="ARBA00022692"/>
    </source>
</evidence>
<keyword evidence="2" id="KW-0813">Transport</keyword>
<keyword evidence="3" id="KW-1003">Cell membrane</keyword>
<dbReference type="GO" id="GO:0005886">
    <property type="term" value="C:plasma membrane"/>
    <property type="evidence" value="ECO:0007669"/>
    <property type="project" value="UniProtKB-SubCell"/>
</dbReference>
<dbReference type="PANTHER" id="PTHR30561">
    <property type="entry name" value="SMR FAMILY PROTON-DEPENDENT DRUG EFFLUX TRANSPORTER SUGE"/>
    <property type="match status" value="1"/>
</dbReference>
<name>A0A3G9JNB3_9BACL</name>
<gene>
    <name evidence="8" type="primary">ykkC</name>
    <name evidence="8" type="ORF">Back11_58740</name>
</gene>
<sequence length="114" mass="12546">MNRNWIFVCIAGLFEIVWVTGLKNASNLISWMGTFIAICISFDMLIRSTKRLPVGTVYAVFTGIGTVGTVGVEMIIFDEPFSWIKVLLILLLISGVLGLKMVTKEDSDEKGVAT</sequence>